<accession>A0ACD4R682</accession>
<dbReference type="Proteomes" id="UP001226091">
    <property type="component" value="Chromosome"/>
</dbReference>
<name>A0ACD4R682_9BACI</name>
<proteinExistence type="predicted"/>
<protein>
    <submittedName>
        <fullName evidence="1">Uncharacterized protein</fullName>
    </submittedName>
</protein>
<dbReference type="EMBL" id="CP126116">
    <property type="protein sequence ID" value="WHZ55959.1"/>
    <property type="molecule type" value="Genomic_DNA"/>
</dbReference>
<sequence>MKNSVFRVFMIIMGACVGGLIVGVNKGEFPLGVLAGFIVGGLLILFVSYLRKQKNNQSF</sequence>
<evidence type="ECO:0000313" key="2">
    <source>
        <dbReference type="Proteomes" id="UP001226091"/>
    </source>
</evidence>
<gene>
    <name evidence="1" type="ORF">QLQ22_14700</name>
</gene>
<evidence type="ECO:0000313" key="1">
    <source>
        <dbReference type="EMBL" id="WHZ55959.1"/>
    </source>
</evidence>
<reference evidence="2" key="1">
    <citation type="journal article" date="2025" name="Aquaculture">
        <title>Assessment of the bioflocculant production and safety properties of Metabacillus hrfriensis sp. nov. based on phenotypic and whole-genome sequencing analysis.</title>
        <authorList>
            <person name="Zhang R."/>
            <person name="Zhao Z."/>
            <person name="Luo L."/>
            <person name="Wang S."/>
            <person name="Guo K."/>
            <person name="Xu W."/>
        </authorList>
    </citation>
    <scope>NUCLEOTIDE SEQUENCE [LARGE SCALE GENOMIC DNA]</scope>
    <source>
        <strain evidence="2">CT-WN-B3</strain>
    </source>
</reference>
<organism evidence="1 2">
    <name type="scientific">Metabacillus hrfriensis</name>
    <dbReference type="NCBI Taxonomy" id="3048891"/>
    <lineage>
        <taxon>Bacteria</taxon>
        <taxon>Bacillati</taxon>
        <taxon>Bacillota</taxon>
        <taxon>Bacilli</taxon>
        <taxon>Bacillales</taxon>
        <taxon>Bacillaceae</taxon>
        <taxon>Metabacillus</taxon>
    </lineage>
</organism>
<keyword evidence="2" id="KW-1185">Reference proteome</keyword>